<dbReference type="InterPro" id="IPR000210">
    <property type="entry name" value="BTB/POZ_dom"/>
</dbReference>
<dbReference type="PANTHER" id="PTHR47843:SF5">
    <property type="entry name" value="BTB_POZ DOMAIN PROTEIN"/>
    <property type="match status" value="1"/>
</dbReference>
<evidence type="ECO:0000259" key="1">
    <source>
        <dbReference type="PROSITE" id="PS50097"/>
    </source>
</evidence>
<dbReference type="OrthoDB" id="6359816at2759"/>
<dbReference type="Proteomes" id="UP001152300">
    <property type="component" value="Unassembled WGS sequence"/>
</dbReference>
<protein>
    <recommendedName>
        <fullName evidence="1">BTB domain-containing protein</fullName>
    </recommendedName>
</protein>
<dbReference type="AlphaFoldDB" id="A0A9X0DHF7"/>
<evidence type="ECO:0000313" key="3">
    <source>
        <dbReference type="Proteomes" id="UP001152300"/>
    </source>
</evidence>
<reference evidence="2" key="1">
    <citation type="submission" date="2022-11" db="EMBL/GenBank/DDBJ databases">
        <title>Genome Resource of Sclerotinia nivalis Strain SnTB1, a Plant Pathogen Isolated from American Ginseng.</title>
        <authorList>
            <person name="Fan S."/>
        </authorList>
    </citation>
    <scope>NUCLEOTIDE SEQUENCE</scope>
    <source>
        <strain evidence="2">SnTB1</strain>
    </source>
</reference>
<proteinExistence type="predicted"/>
<gene>
    <name evidence="2" type="ORF">OCU04_009539</name>
</gene>
<dbReference type="CDD" id="cd18186">
    <property type="entry name" value="BTB_POZ_ZBTB_KLHL-like"/>
    <property type="match status" value="1"/>
</dbReference>
<accession>A0A9X0DHF7</accession>
<name>A0A9X0DHF7_9HELO</name>
<evidence type="ECO:0000313" key="2">
    <source>
        <dbReference type="EMBL" id="KAJ8061742.1"/>
    </source>
</evidence>
<dbReference type="Gene3D" id="3.30.710.10">
    <property type="entry name" value="Potassium Channel Kv1.1, Chain A"/>
    <property type="match status" value="1"/>
</dbReference>
<dbReference type="EMBL" id="JAPEIS010000011">
    <property type="protein sequence ID" value="KAJ8061742.1"/>
    <property type="molecule type" value="Genomic_DNA"/>
</dbReference>
<dbReference type="InterPro" id="IPR011333">
    <property type="entry name" value="SKP1/BTB/POZ_sf"/>
</dbReference>
<keyword evidence="3" id="KW-1185">Reference proteome</keyword>
<comment type="caution">
    <text evidence="2">The sequence shown here is derived from an EMBL/GenBank/DDBJ whole genome shotgun (WGS) entry which is preliminary data.</text>
</comment>
<dbReference type="Pfam" id="PF00651">
    <property type="entry name" value="BTB"/>
    <property type="match status" value="1"/>
</dbReference>
<dbReference type="PANTHER" id="PTHR47843">
    <property type="entry name" value="BTB DOMAIN-CONTAINING PROTEIN-RELATED"/>
    <property type="match status" value="1"/>
</dbReference>
<dbReference type="PROSITE" id="PS50097">
    <property type="entry name" value="BTB"/>
    <property type="match status" value="1"/>
</dbReference>
<organism evidence="2 3">
    <name type="scientific">Sclerotinia nivalis</name>
    <dbReference type="NCBI Taxonomy" id="352851"/>
    <lineage>
        <taxon>Eukaryota</taxon>
        <taxon>Fungi</taxon>
        <taxon>Dikarya</taxon>
        <taxon>Ascomycota</taxon>
        <taxon>Pezizomycotina</taxon>
        <taxon>Leotiomycetes</taxon>
        <taxon>Helotiales</taxon>
        <taxon>Sclerotiniaceae</taxon>
        <taxon>Sclerotinia</taxon>
    </lineage>
</organism>
<feature type="domain" description="BTB" evidence="1">
    <location>
        <begin position="28"/>
        <end position="110"/>
    </location>
</feature>
<dbReference type="SUPFAM" id="SSF54695">
    <property type="entry name" value="POZ domain"/>
    <property type="match status" value="1"/>
</dbReference>
<sequence length="298" mass="33844">MPPMRSSDNYSVESKALWARMMEANEYSDFVIKCHPRTFHVHRIVVCTQSKPIQAAANGNFLLKNVYFAQSLLRLVQESVTGVLDLVDDDPSTVARMINFFYLQDYDDSETNEEAKEGYGRLLINTMVYIIGDKYDIQGLKTLAKRKYEAAIDTEWNAPSFSASLELMYEELPESDTCLTSLALQTAGKHVKELKDKEEFASLCKNNPAIAYDLFTTAASQSPATICQPKAHMEAREFCPKGHSFTHLKDIHAMYDTNLGKWKVKCPNCAMQKVCYRSDNSCDKEARWDGVGVGYWYL</sequence>